<feature type="region of interest" description="Disordered" evidence="1">
    <location>
        <begin position="664"/>
        <end position="698"/>
    </location>
</feature>
<accession>A0A2N5UV43</accession>
<comment type="caution">
    <text evidence="2">The sequence shown here is derived from an EMBL/GenBank/DDBJ whole genome shotgun (WGS) entry which is preliminary data.</text>
</comment>
<evidence type="ECO:0000256" key="1">
    <source>
        <dbReference type="SAM" id="MobiDB-lite"/>
    </source>
</evidence>
<feature type="compositionally biased region" description="Polar residues" evidence="1">
    <location>
        <begin position="57"/>
        <end position="71"/>
    </location>
</feature>
<name>A0A2N5UV43_9BASI</name>
<dbReference type="Proteomes" id="UP000235392">
    <property type="component" value="Unassembled WGS sequence"/>
</dbReference>
<organism evidence="2 3">
    <name type="scientific">Puccinia coronata f. sp. avenae</name>
    <dbReference type="NCBI Taxonomy" id="200324"/>
    <lineage>
        <taxon>Eukaryota</taxon>
        <taxon>Fungi</taxon>
        <taxon>Dikarya</taxon>
        <taxon>Basidiomycota</taxon>
        <taxon>Pucciniomycotina</taxon>
        <taxon>Pucciniomycetes</taxon>
        <taxon>Pucciniales</taxon>
        <taxon>Pucciniaceae</taxon>
        <taxon>Puccinia</taxon>
    </lineage>
</organism>
<dbReference type="AlphaFoldDB" id="A0A2N5UV43"/>
<feature type="region of interest" description="Disordered" evidence="1">
    <location>
        <begin position="114"/>
        <end position="147"/>
    </location>
</feature>
<proteinExistence type="predicted"/>
<feature type="region of interest" description="Disordered" evidence="1">
    <location>
        <begin position="27"/>
        <end position="86"/>
    </location>
</feature>
<sequence length="818" mass="88710">MDHSNQSNYEYTEVSTYTKVETVAHKGSVSSTSSTKTTHTKCTVSPLLGRSVPRYKPNSTARAHDSTPNTEVSKDVINPKSPHFSGLDTVRMTSETSRRKVTFAEISNKSVAKAVQPCTEKPKAKDVEPKNRAQKVPAAEPPRKATQKVAIEPRLTTAAKMTTEIIKLCEIMVPHSETLVTCLGDTSSAKAVGKGTEVTSSLCRCRLISNLRSAGGKVTENLRLLTLRACNCQAESKVLILPSTHTGGIVCDYKVTVTEASSGDSYFEIRPDDSVGRSPDAGSKLSFVGSRTSGAHVEVPNDIGRHNRVVGGAPGAPGMQYTTEGSKFIPGRAAGEKARGITDTLSTTGGRNRIKFLSVSSSSTTIQSLTDLGQEYSYPTEVENCVVTGDTLDKGMLSRAAMFKDTPFPMGFSSTSDNQARSDSLKPARSAALYPPGSPCCEVVGAREASTLLSGYKIICILVGTCAAMPLLYKFAMQDFQDQVDAAAAVRSLKSELETEAEKTKVTGSTTAPILFNSMRVSMEAMCRNLEKQTLALQAMVVETRKSRESMERLSAHVEASTTQTTELLHMLRYSMGSSGSVDLSLNSGTPGQSTSKSPARDRYVLGTKIVTKYDVVACVLFRLIMLAWLQDRARGEPRVNSGINMSLTYPTLKRVVKPMASSKFKSSITGHTDPEVPIPEKSDRGTRSVLNRLSDSTPDTQAQITVADIRDICNDPHCTQLMSATMEVAFRIYTVRGVLCPAVRAYCGSLGRYPRFKEEGDLALDLDPEPLTRASRDADFDRKVRDLKPGPSESYIREFLELGPAETMQKMRAGKYS</sequence>
<reference evidence="2 3" key="1">
    <citation type="submission" date="2017-11" db="EMBL/GenBank/DDBJ databases">
        <title>De novo assembly and phasing of dikaryotic genomes from two isolates of Puccinia coronata f. sp. avenae, the causal agent of oat crown rust.</title>
        <authorList>
            <person name="Miller M.E."/>
            <person name="Zhang Y."/>
            <person name="Omidvar V."/>
            <person name="Sperschneider J."/>
            <person name="Schwessinger B."/>
            <person name="Raley C."/>
            <person name="Palmer J.M."/>
            <person name="Garnica D."/>
            <person name="Upadhyaya N."/>
            <person name="Rathjen J."/>
            <person name="Taylor J.M."/>
            <person name="Park R.F."/>
            <person name="Dodds P.N."/>
            <person name="Hirsch C.D."/>
            <person name="Kianian S.F."/>
            <person name="Figueroa M."/>
        </authorList>
    </citation>
    <scope>NUCLEOTIDE SEQUENCE [LARGE SCALE GENOMIC DNA]</scope>
    <source>
        <strain evidence="2">12SD80</strain>
    </source>
</reference>
<feature type="compositionally biased region" description="Basic and acidic residues" evidence="1">
    <location>
        <begin position="120"/>
        <end position="131"/>
    </location>
</feature>
<feature type="compositionally biased region" description="Polar residues" evidence="1">
    <location>
        <begin position="689"/>
        <end position="698"/>
    </location>
</feature>
<evidence type="ECO:0000313" key="2">
    <source>
        <dbReference type="EMBL" id="PLW41632.1"/>
    </source>
</evidence>
<dbReference type="EMBL" id="PGCI01000087">
    <property type="protein sequence ID" value="PLW41632.1"/>
    <property type="molecule type" value="Genomic_DNA"/>
</dbReference>
<feature type="compositionally biased region" description="Low complexity" evidence="1">
    <location>
        <begin position="28"/>
        <end position="45"/>
    </location>
</feature>
<feature type="compositionally biased region" description="Basic and acidic residues" evidence="1">
    <location>
        <begin position="673"/>
        <end position="687"/>
    </location>
</feature>
<gene>
    <name evidence="2" type="ORF">PCASD_05425</name>
</gene>
<protein>
    <submittedName>
        <fullName evidence="2">Uncharacterized protein</fullName>
    </submittedName>
</protein>
<evidence type="ECO:0000313" key="3">
    <source>
        <dbReference type="Proteomes" id="UP000235392"/>
    </source>
</evidence>